<feature type="transmembrane region" description="Helical" evidence="1">
    <location>
        <begin position="146"/>
        <end position="176"/>
    </location>
</feature>
<keyword evidence="1" id="KW-0472">Membrane</keyword>
<evidence type="ECO:0000313" key="4">
    <source>
        <dbReference type="Proteomes" id="UP000693981"/>
    </source>
</evidence>
<protein>
    <recommendedName>
        <fullName evidence="5">Membrane transporter protein</fullName>
    </recommendedName>
</protein>
<evidence type="ECO:0000313" key="3">
    <source>
        <dbReference type="EMBL" id="KAG7402186.1"/>
    </source>
</evidence>
<feature type="transmembrane region" description="Helical" evidence="1">
    <location>
        <begin position="314"/>
        <end position="338"/>
    </location>
</feature>
<keyword evidence="1" id="KW-0812">Transmembrane</keyword>
<accession>A0A8T1X8L9</accession>
<evidence type="ECO:0008006" key="5">
    <source>
        <dbReference type="Google" id="ProtNLM"/>
    </source>
</evidence>
<dbReference type="PANTHER" id="PTHR14255:SF3">
    <property type="entry name" value="SULFITE EXPORTER TAUE_SAFE FAMILY PROTEIN 5-RELATED"/>
    <property type="match status" value="1"/>
</dbReference>
<feature type="transmembrane region" description="Helical" evidence="1">
    <location>
        <begin position="259"/>
        <end position="280"/>
    </location>
</feature>
<dbReference type="GO" id="GO:0031464">
    <property type="term" value="C:Cul4A-RING E3 ubiquitin ligase complex"/>
    <property type="evidence" value="ECO:0007669"/>
    <property type="project" value="TreeGrafter"/>
</dbReference>
<dbReference type="PANTHER" id="PTHR14255">
    <property type="entry name" value="CEREBLON"/>
    <property type="match status" value="1"/>
</dbReference>
<evidence type="ECO:0000256" key="2">
    <source>
        <dbReference type="SAM" id="SignalP"/>
    </source>
</evidence>
<comment type="caution">
    <text evidence="3">The sequence shown here is derived from an EMBL/GenBank/DDBJ whole genome shotgun (WGS) entry which is preliminary data.</text>
</comment>
<feature type="transmembrane region" description="Helical" evidence="1">
    <location>
        <begin position="65"/>
        <end position="96"/>
    </location>
</feature>
<dbReference type="EMBL" id="JAGDFL010000003">
    <property type="protein sequence ID" value="KAG7402186.1"/>
    <property type="molecule type" value="Genomic_DNA"/>
</dbReference>
<reference evidence="3" key="1">
    <citation type="submission" date="2021-02" db="EMBL/GenBank/DDBJ databases">
        <authorList>
            <person name="Palmer J.M."/>
        </authorList>
    </citation>
    <scope>NUCLEOTIDE SEQUENCE</scope>
    <source>
        <strain evidence="3">SCRP23</strain>
    </source>
</reference>
<keyword evidence="2" id="KW-0732">Signal</keyword>
<keyword evidence="4" id="KW-1185">Reference proteome</keyword>
<proteinExistence type="predicted"/>
<evidence type="ECO:0000256" key="1">
    <source>
        <dbReference type="SAM" id="Phobius"/>
    </source>
</evidence>
<dbReference type="AlphaFoldDB" id="A0A8T1X8L9"/>
<feature type="signal peptide" evidence="2">
    <location>
        <begin position="1"/>
        <end position="24"/>
    </location>
</feature>
<dbReference type="GO" id="GO:0016567">
    <property type="term" value="P:protein ubiquitination"/>
    <property type="evidence" value="ECO:0007669"/>
    <property type="project" value="TreeGrafter"/>
</dbReference>
<name>A0A8T1X8L9_9STRA</name>
<feature type="transmembrane region" description="Helical" evidence="1">
    <location>
        <begin position="376"/>
        <end position="401"/>
    </location>
</feature>
<feature type="transmembrane region" description="Helical" evidence="1">
    <location>
        <begin position="344"/>
        <end position="364"/>
    </location>
</feature>
<keyword evidence="1" id="KW-1133">Transmembrane helix</keyword>
<feature type="chain" id="PRO_5035778964" description="Membrane transporter protein" evidence="2">
    <location>
        <begin position="25"/>
        <end position="403"/>
    </location>
</feature>
<feature type="transmembrane region" description="Helical" evidence="1">
    <location>
        <begin position="103"/>
        <end position="124"/>
    </location>
</feature>
<dbReference type="OrthoDB" id="434519at2759"/>
<gene>
    <name evidence="3" type="ORF">PHYBOEH_005749</name>
</gene>
<sequence length="403" mass="43859">MMRGRGAFVRSTAALALAFAVVASQSPDEGENPVKFGPVPTFPAGDGPYEPHETFRFIELPHETIGIVLAALVVLIASGAKIGGGAVLDAVYILVLRLSPKEAIPLASITIFGGALGDLLLNIWKKPINSSSSLINWNMMQVMQPMLLMGAAFGASIISWFSSWLFTIALIVYLGYAGKKAFEKTRAVGRDENWRWCSSREAALLLGAPSFSFQDDDGGFQYKAKLSWRELGKNFGLFGTTVLLTSLQGGKYFPSPLGIPPTSFFFIFVSLLPFIFLSVVSHYQMKDVVATYQRQQNPRFILTSNEVQVNFSPAAVSTMSATSVFFASGMVSFDFFLWGKLDLGLAKIMMPIGLVMAILGRTCLAKIVRKAKSRTLLLFAITAAMVISIVPLSFNVIRAVFSI</sequence>
<organism evidence="3 4">
    <name type="scientific">Phytophthora boehmeriae</name>
    <dbReference type="NCBI Taxonomy" id="109152"/>
    <lineage>
        <taxon>Eukaryota</taxon>
        <taxon>Sar</taxon>
        <taxon>Stramenopiles</taxon>
        <taxon>Oomycota</taxon>
        <taxon>Peronosporomycetes</taxon>
        <taxon>Peronosporales</taxon>
        <taxon>Peronosporaceae</taxon>
        <taxon>Phytophthora</taxon>
    </lineage>
</organism>
<dbReference type="Proteomes" id="UP000693981">
    <property type="component" value="Unassembled WGS sequence"/>
</dbReference>